<protein>
    <submittedName>
        <fullName evidence="2">Chorismate-binding protein</fullName>
    </submittedName>
</protein>
<dbReference type="Pfam" id="PF00425">
    <property type="entry name" value="Chorismate_bind"/>
    <property type="match status" value="1"/>
</dbReference>
<dbReference type="EMBL" id="JAPFQP010000002">
    <property type="protein sequence ID" value="MCX2719436.1"/>
    <property type="molecule type" value="Genomic_DNA"/>
</dbReference>
<dbReference type="InterPro" id="IPR005801">
    <property type="entry name" value="ADC_synthase"/>
</dbReference>
<keyword evidence="3" id="KW-1185">Reference proteome</keyword>
<dbReference type="InterPro" id="IPR015890">
    <property type="entry name" value="Chorismate_C"/>
</dbReference>
<dbReference type="AlphaFoldDB" id="A0AAE3MLC6"/>
<reference evidence="2" key="1">
    <citation type="submission" date="2022-11" db="EMBL/GenBank/DDBJ databases">
        <title>The characterization of three novel Bacteroidetes species and genomic analysis of their roles in tidal elemental geochemical cycles.</title>
        <authorList>
            <person name="Ma K.-J."/>
        </authorList>
    </citation>
    <scope>NUCLEOTIDE SEQUENCE</scope>
    <source>
        <strain evidence="2">M415</strain>
    </source>
</reference>
<accession>A0AAE3MLC6</accession>
<evidence type="ECO:0000313" key="3">
    <source>
        <dbReference type="Proteomes" id="UP001207116"/>
    </source>
</evidence>
<dbReference type="RefSeq" id="WP_266012095.1">
    <property type="nucleotide sequence ID" value="NZ_JAPFQP010000002.1"/>
</dbReference>
<sequence length="354" mass="39849">MELFNRLKKHYREGLPFVLYRKPGSSVCTALMQNSDSLDTTVDFSETGFVMAPFSEGLPVIRVRPDEVLTEKIRTAGDRMPFSRFMEHSGQSGKAEYIDRVRKALEVIKAKELQKIVLSRKISINLKPDPFYTFQVLLRQFPEAFCYFLYHQKTGIWMGASPETLLRYGKDEISTVSLAGTQKAVKGMDPVWSTKEKKEQAYVTRFIEQALDGLAGSLDISGTETAKAGNLLHLKTVIRAGDLKAGLRQFIHALHPTPAVCGIPADKARAYLLANEGYPRAYYTGYLGELNWNEDRNSHLFVNLRCMNLLDDQVHVYVGGGLVEGSDPEQEWQETVNKSESMLHLFRNSAEGLG</sequence>
<dbReference type="SUPFAM" id="SSF56322">
    <property type="entry name" value="ADC synthase"/>
    <property type="match status" value="1"/>
</dbReference>
<dbReference type="Gene3D" id="3.60.120.10">
    <property type="entry name" value="Anthranilate synthase"/>
    <property type="match status" value="1"/>
</dbReference>
<comment type="caution">
    <text evidence="2">The sequence shown here is derived from an EMBL/GenBank/DDBJ whole genome shotgun (WGS) entry which is preliminary data.</text>
</comment>
<organism evidence="2 3">
    <name type="scientific">Lentiprolixibacter aurantiacus</name>
    <dbReference type="NCBI Taxonomy" id="2993939"/>
    <lineage>
        <taxon>Bacteria</taxon>
        <taxon>Pseudomonadati</taxon>
        <taxon>Bacteroidota</taxon>
        <taxon>Flavobacteriia</taxon>
        <taxon>Flavobacteriales</taxon>
        <taxon>Flavobacteriaceae</taxon>
        <taxon>Lentiprolixibacter</taxon>
    </lineage>
</organism>
<proteinExistence type="predicted"/>
<dbReference type="PANTHER" id="PTHR42839">
    <property type="entry name" value="ISOCHORISMATE SYNTHASE ENTC"/>
    <property type="match status" value="1"/>
</dbReference>
<evidence type="ECO:0000259" key="1">
    <source>
        <dbReference type="Pfam" id="PF00425"/>
    </source>
</evidence>
<feature type="domain" description="Chorismate-utilising enzyme C-terminal" evidence="1">
    <location>
        <begin position="94"/>
        <end position="338"/>
    </location>
</feature>
<evidence type="ECO:0000313" key="2">
    <source>
        <dbReference type="EMBL" id="MCX2719436.1"/>
    </source>
</evidence>
<dbReference type="PANTHER" id="PTHR42839:SF2">
    <property type="entry name" value="ISOCHORISMATE SYNTHASE ENTC"/>
    <property type="match status" value="1"/>
</dbReference>
<gene>
    <name evidence="2" type="ORF">OO016_07480</name>
</gene>
<dbReference type="Proteomes" id="UP001207116">
    <property type="component" value="Unassembled WGS sequence"/>
</dbReference>
<name>A0AAE3MLC6_9FLAO</name>